<dbReference type="AlphaFoldDB" id="A0A154BWB6"/>
<evidence type="ECO:0008006" key="3">
    <source>
        <dbReference type="Google" id="ProtNLM"/>
    </source>
</evidence>
<evidence type="ECO:0000313" key="1">
    <source>
        <dbReference type="EMBL" id="KYZ78236.1"/>
    </source>
</evidence>
<keyword evidence="2" id="KW-1185">Reference proteome</keyword>
<dbReference type="InterPro" id="IPR015231">
    <property type="entry name" value="DUF1934"/>
</dbReference>
<evidence type="ECO:0000313" key="2">
    <source>
        <dbReference type="Proteomes" id="UP000076268"/>
    </source>
</evidence>
<dbReference type="STRING" id="1794912.AXX12_01450"/>
<name>A0A154BWB6_ANASB</name>
<proteinExistence type="predicted"/>
<dbReference type="OrthoDB" id="1680906at2"/>
<dbReference type="InterPro" id="IPR012674">
    <property type="entry name" value="Calycin"/>
</dbReference>
<accession>A0A154BWB6</accession>
<organism evidence="1 2">
    <name type="scientific">Anaerosporomusa subterranea</name>
    <dbReference type="NCBI Taxonomy" id="1794912"/>
    <lineage>
        <taxon>Bacteria</taxon>
        <taxon>Bacillati</taxon>
        <taxon>Bacillota</taxon>
        <taxon>Negativicutes</taxon>
        <taxon>Acetonemataceae</taxon>
        <taxon>Anaerosporomusa</taxon>
    </lineage>
</organism>
<dbReference type="Gene3D" id="2.40.128.20">
    <property type="match status" value="1"/>
</dbReference>
<dbReference type="RefSeq" id="WP_066237093.1">
    <property type="nucleotide sequence ID" value="NZ_LSGP01000001.1"/>
</dbReference>
<dbReference type="EMBL" id="LSGP01000001">
    <property type="protein sequence ID" value="KYZ78236.1"/>
    <property type="molecule type" value="Genomic_DNA"/>
</dbReference>
<comment type="caution">
    <text evidence="1">The sequence shown here is derived from an EMBL/GenBank/DDBJ whole genome shotgun (WGS) entry which is preliminary data.</text>
</comment>
<reference evidence="1 2" key="1">
    <citation type="submission" date="2016-02" db="EMBL/GenBank/DDBJ databases">
        <title>Anaerosporomusa subterraneum gen. nov., sp. nov., a spore-forming obligate anaerobe isolated from saprolite.</title>
        <authorList>
            <person name="Choi J.K."/>
            <person name="Shah M."/>
            <person name="Yee N."/>
        </authorList>
    </citation>
    <scope>NUCLEOTIDE SEQUENCE [LARGE SCALE GENOMIC DNA]</scope>
    <source>
        <strain evidence="1 2">RU4</strain>
    </source>
</reference>
<dbReference type="Proteomes" id="UP000076268">
    <property type="component" value="Unassembled WGS sequence"/>
</dbReference>
<gene>
    <name evidence="1" type="ORF">AXX12_01450</name>
</gene>
<dbReference type="SUPFAM" id="SSF50814">
    <property type="entry name" value="Lipocalins"/>
    <property type="match status" value="1"/>
</dbReference>
<protein>
    <recommendedName>
        <fullName evidence="3">DUF1934 domain-containing protein</fullName>
    </recommendedName>
</protein>
<sequence>MEDVIVTVIGTQQGLDDDQNTIELIAKGHCQQKGEITYITYKEELSGLEGTTTLLKLYSDHVYLVRMGPYEQKLEFVPGRKTYSLYVTPYGSMKLGVLTRDLSRDIVSTENPIDGQTILISYELEVEGKWQSSNTLKISFSKT</sequence>
<dbReference type="Pfam" id="PF09148">
    <property type="entry name" value="DUF1934"/>
    <property type="match status" value="1"/>
</dbReference>